<evidence type="ECO:0000256" key="2">
    <source>
        <dbReference type="SAM" id="SignalP"/>
    </source>
</evidence>
<feature type="compositionally biased region" description="Basic and acidic residues" evidence="1">
    <location>
        <begin position="269"/>
        <end position="279"/>
    </location>
</feature>
<protein>
    <submittedName>
        <fullName evidence="3">Uncharacterized protein</fullName>
    </submittedName>
</protein>
<feature type="compositionally biased region" description="Basic and acidic residues" evidence="1">
    <location>
        <begin position="68"/>
        <end position="84"/>
    </location>
</feature>
<feature type="compositionally biased region" description="Basic and acidic residues" evidence="1">
    <location>
        <begin position="227"/>
        <end position="242"/>
    </location>
</feature>
<reference evidence="3 4" key="1">
    <citation type="submission" date="2023-07" db="EMBL/GenBank/DDBJ databases">
        <title>Bacillus lucianemedeirus sp. nov, a new species isolated from an immunobiological production facility.</title>
        <authorList>
            <person name="Costa L.V."/>
            <person name="Miranda R.V.S.L."/>
            <person name="Brandao M.L.L."/>
            <person name="Reis C.M.F."/>
            <person name="Frazao A.M."/>
            <person name="Cruz F.V."/>
            <person name="Baio P.V.P."/>
            <person name="Veras J.F.C."/>
            <person name="Ramos J.N."/>
            <person name="Vieira V."/>
        </authorList>
    </citation>
    <scope>NUCLEOTIDE SEQUENCE [LARGE SCALE GENOMIC DNA]</scope>
    <source>
        <strain evidence="3 4">B190/17</strain>
    </source>
</reference>
<keyword evidence="4" id="KW-1185">Reference proteome</keyword>
<sequence length="351" mass="38751">MMHLQRFISSCLMIGAALFLPTAVLANQADSSAKQPVANEAAANLSAVAQQSVNGKESEASRTQVKGNENKDSRKLISGRENKAADVQVKVEKKIIEKKEPAVPHSVKPNVVKPAQLTRTLPEQASNRAKQVVQAVDKKGKQTSGEHVPEKAAGNRGEKRELTEKGNQSVHEKQPAQQGDSMNSDEPIQPVITEKPSEQIPQSIGPEEKTKDQVVQAEQPVNPAKGESIHKVKEISDDKVKDQPIVNKKSNIQPVFVFGESEKGVPSSGRDKGIPHEKQAFTPAQSHHSGGASKDRKKEGNGPLNYTDKWLDWKYDWALEINQFYIWRIKEFSNQWTNAPPSQPPKLFLFS</sequence>
<dbReference type="Proteomes" id="UP001619911">
    <property type="component" value="Unassembled WGS sequence"/>
</dbReference>
<evidence type="ECO:0000313" key="4">
    <source>
        <dbReference type="Proteomes" id="UP001619911"/>
    </source>
</evidence>
<evidence type="ECO:0000256" key="1">
    <source>
        <dbReference type="SAM" id="MobiDB-lite"/>
    </source>
</evidence>
<gene>
    <name evidence="3" type="ORF">QYG89_16200</name>
</gene>
<feature type="region of interest" description="Disordered" evidence="1">
    <location>
        <begin position="49"/>
        <end position="84"/>
    </location>
</feature>
<evidence type="ECO:0000313" key="3">
    <source>
        <dbReference type="EMBL" id="MFK2827165.1"/>
    </source>
</evidence>
<name>A0ABW8IDA6_9BACI</name>
<dbReference type="EMBL" id="JAUIYO010000024">
    <property type="protein sequence ID" value="MFK2827165.1"/>
    <property type="molecule type" value="Genomic_DNA"/>
</dbReference>
<accession>A0ABW8IDA6</accession>
<feature type="chain" id="PRO_5045931177" evidence="2">
    <location>
        <begin position="27"/>
        <end position="351"/>
    </location>
</feature>
<feature type="signal peptide" evidence="2">
    <location>
        <begin position="1"/>
        <end position="26"/>
    </location>
</feature>
<keyword evidence="2" id="KW-0732">Signal</keyword>
<feature type="compositionally biased region" description="Polar residues" evidence="1">
    <location>
        <begin position="118"/>
        <end position="129"/>
    </location>
</feature>
<feature type="compositionally biased region" description="Polar residues" evidence="1">
    <location>
        <begin position="175"/>
        <end position="186"/>
    </location>
</feature>
<organism evidence="3 4">
    <name type="scientific">Bacillus lumedeiriae</name>
    <dbReference type="NCBI Taxonomy" id="3058829"/>
    <lineage>
        <taxon>Bacteria</taxon>
        <taxon>Bacillati</taxon>
        <taxon>Bacillota</taxon>
        <taxon>Bacilli</taxon>
        <taxon>Bacillales</taxon>
        <taxon>Bacillaceae</taxon>
        <taxon>Bacillus</taxon>
    </lineage>
</organism>
<comment type="caution">
    <text evidence="3">The sequence shown here is derived from an EMBL/GenBank/DDBJ whole genome shotgun (WGS) entry which is preliminary data.</text>
</comment>
<proteinExistence type="predicted"/>
<feature type="region of interest" description="Disordered" evidence="1">
    <location>
        <begin position="118"/>
        <end position="303"/>
    </location>
</feature>
<dbReference type="RefSeq" id="WP_404319177.1">
    <property type="nucleotide sequence ID" value="NZ_JAUIYO010000024.1"/>
</dbReference>
<feature type="compositionally biased region" description="Basic and acidic residues" evidence="1">
    <location>
        <begin position="156"/>
        <end position="174"/>
    </location>
</feature>